<dbReference type="CDD" id="cd00030">
    <property type="entry name" value="C2"/>
    <property type="match status" value="1"/>
</dbReference>
<dbReference type="SUPFAM" id="SSF53756">
    <property type="entry name" value="UDP-Glycosyltransferase/glycogen phosphorylase"/>
    <property type="match status" value="1"/>
</dbReference>
<dbReference type="GO" id="GO:0016747">
    <property type="term" value="F:acyltransferase activity, transferring groups other than amino-acyl groups"/>
    <property type="evidence" value="ECO:0007669"/>
    <property type="project" value="InterPro"/>
</dbReference>
<gene>
    <name evidence="2" type="ORF">F8388_016299</name>
</gene>
<evidence type="ECO:0000313" key="2">
    <source>
        <dbReference type="EMBL" id="KAF4382289.1"/>
    </source>
</evidence>
<dbReference type="GO" id="GO:0005992">
    <property type="term" value="P:trehalose biosynthetic process"/>
    <property type="evidence" value="ECO:0007669"/>
    <property type="project" value="InterPro"/>
</dbReference>
<dbReference type="GO" id="GO:0003825">
    <property type="term" value="F:alpha,alpha-trehalose-phosphate synthase (UDP-forming) activity"/>
    <property type="evidence" value="ECO:0007669"/>
    <property type="project" value="TreeGrafter"/>
</dbReference>
<dbReference type="Pfam" id="PF00982">
    <property type="entry name" value="Glyco_transf_20"/>
    <property type="match status" value="1"/>
</dbReference>
<dbReference type="SUPFAM" id="SSF49562">
    <property type="entry name" value="C2 domain (Calcium/lipid-binding domain, CaLB)"/>
    <property type="match status" value="1"/>
</dbReference>
<evidence type="ECO:0000259" key="1">
    <source>
        <dbReference type="Pfam" id="PF00168"/>
    </source>
</evidence>
<comment type="caution">
    <text evidence="2">The sequence shown here is derived from an EMBL/GenBank/DDBJ whole genome shotgun (WGS) entry which is preliminary data.</text>
</comment>
<dbReference type="InterPro" id="IPR000008">
    <property type="entry name" value="C2_dom"/>
</dbReference>
<dbReference type="Gene3D" id="3.40.47.10">
    <property type="match status" value="1"/>
</dbReference>
<dbReference type="Gene3D" id="3.40.50.2000">
    <property type="entry name" value="Glycogen Phosphorylase B"/>
    <property type="match status" value="1"/>
</dbReference>
<protein>
    <recommendedName>
        <fullName evidence="1">C2 domain-containing protein</fullName>
    </recommendedName>
</protein>
<dbReference type="InterPro" id="IPR035892">
    <property type="entry name" value="C2_domain_sf"/>
</dbReference>
<dbReference type="GO" id="GO:0005829">
    <property type="term" value="C:cytosol"/>
    <property type="evidence" value="ECO:0007669"/>
    <property type="project" value="TreeGrafter"/>
</dbReference>
<accession>A0A7J6GJF2</accession>
<proteinExistence type="predicted"/>
<organism evidence="2 3">
    <name type="scientific">Cannabis sativa</name>
    <name type="common">Hemp</name>
    <name type="synonym">Marijuana</name>
    <dbReference type="NCBI Taxonomy" id="3483"/>
    <lineage>
        <taxon>Eukaryota</taxon>
        <taxon>Viridiplantae</taxon>
        <taxon>Streptophyta</taxon>
        <taxon>Embryophyta</taxon>
        <taxon>Tracheophyta</taxon>
        <taxon>Spermatophyta</taxon>
        <taxon>Magnoliopsida</taxon>
        <taxon>eudicotyledons</taxon>
        <taxon>Gunneridae</taxon>
        <taxon>Pentapetalae</taxon>
        <taxon>rosids</taxon>
        <taxon>fabids</taxon>
        <taxon>Rosales</taxon>
        <taxon>Cannabaceae</taxon>
        <taxon>Cannabis</taxon>
    </lineage>
</organism>
<dbReference type="PANTHER" id="PTHR10788:SF106">
    <property type="entry name" value="BCDNA.GH08860"/>
    <property type="match status" value="1"/>
</dbReference>
<evidence type="ECO:0000313" key="3">
    <source>
        <dbReference type="Proteomes" id="UP000525078"/>
    </source>
</evidence>
<dbReference type="EMBL" id="JAATIP010000055">
    <property type="protein sequence ID" value="KAF4382289.1"/>
    <property type="molecule type" value="Genomic_DNA"/>
</dbReference>
<dbReference type="AlphaFoldDB" id="A0A7J6GJF2"/>
<dbReference type="PANTHER" id="PTHR10788">
    <property type="entry name" value="TREHALOSE-6-PHOSPHATE SYNTHASE"/>
    <property type="match status" value="1"/>
</dbReference>
<name>A0A7J6GJF2_CANSA</name>
<dbReference type="InterPro" id="IPR001830">
    <property type="entry name" value="Glyco_trans_20"/>
</dbReference>
<dbReference type="InterPro" id="IPR016039">
    <property type="entry name" value="Thiolase-like"/>
</dbReference>
<reference evidence="2 3" key="1">
    <citation type="journal article" date="2020" name="bioRxiv">
        <title>Sequence and annotation of 42 cannabis genomes reveals extensive copy number variation in cannabinoid synthesis and pathogen resistance genes.</title>
        <authorList>
            <person name="Mckernan K.J."/>
            <person name="Helbert Y."/>
            <person name="Kane L.T."/>
            <person name="Ebling H."/>
            <person name="Zhang L."/>
            <person name="Liu B."/>
            <person name="Eaton Z."/>
            <person name="Mclaughlin S."/>
            <person name="Kingan S."/>
            <person name="Baybayan P."/>
            <person name="Concepcion G."/>
            <person name="Jordan M."/>
            <person name="Riva A."/>
            <person name="Barbazuk W."/>
            <person name="Harkins T."/>
        </authorList>
    </citation>
    <scope>NUCLEOTIDE SEQUENCE [LARGE SCALE GENOMIC DNA]</scope>
    <source>
        <strain evidence="3">cv. Jamaican Lion 4</strain>
        <tissue evidence="2">Leaf</tissue>
    </source>
</reference>
<sequence length="325" mass="35832">MTETLLGSLTPKFLTDQNHSFILREPILVSRLSSEGHAILQTKFFSSAHAIMLYCASDFSSVGAVSPLRSRCCGLDVLDLQIEIKSEDLPIVDLLGKVDPYVLNDNLNLIWNQIFDFVVQNALHKMLILEVWNHEYFVKVKVPGGRGKPSIIVDIDKDEGLSIHISFLLAHLKESFVPQLEVSSLIASSDGAAALVLVSGEKALQLGFTYNLSTVPDLIIALANQKLLGCNPVKCLNVHGGAISLGHSLGYSGASILGTLLEVMLGVDRLDMIKGIPQKILAFEKFLEENPSWRDKVVLLQIVVPTRTDVPEFCCLMLFQSYDYH</sequence>
<feature type="domain" description="C2" evidence="1">
    <location>
        <begin position="104"/>
        <end position="139"/>
    </location>
</feature>
<dbReference type="Proteomes" id="UP000525078">
    <property type="component" value="Unassembled WGS sequence"/>
</dbReference>
<dbReference type="Pfam" id="PF00168">
    <property type="entry name" value="C2"/>
    <property type="match status" value="1"/>
</dbReference>
<dbReference type="GO" id="GO:0004805">
    <property type="term" value="F:trehalose-phosphatase activity"/>
    <property type="evidence" value="ECO:0007669"/>
    <property type="project" value="TreeGrafter"/>
</dbReference>
<dbReference type="SUPFAM" id="SSF53901">
    <property type="entry name" value="Thiolase-like"/>
    <property type="match status" value="1"/>
</dbReference>